<sequence>MSPRRERKWAVKLSAWLLKPLPTCTGEAVVWRSKVWGLMTAAVLFTELQVKSVRRTSVHSRRAGVGGSLRRGAYTYFRCQSNNGRNMR</sequence>
<proteinExistence type="predicted"/>
<dbReference type="Proteomes" id="UP000030671">
    <property type="component" value="Unassembled WGS sequence"/>
</dbReference>
<evidence type="ECO:0000313" key="1">
    <source>
        <dbReference type="EMBL" id="ETW84781.1"/>
    </source>
</evidence>
<dbReference type="GeneID" id="20672697"/>
<accession>W4KIB5</accession>
<dbReference type="RefSeq" id="XP_009544410.1">
    <property type="nucleotide sequence ID" value="XM_009546115.1"/>
</dbReference>
<reference evidence="1 2" key="1">
    <citation type="journal article" date="2012" name="New Phytol.">
        <title>Insight into trade-off between wood decay and parasitism from the genome of a fungal forest pathogen.</title>
        <authorList>
            <person name="Olson A."/>
            <person name="Aerts A."/>
            <person name="Asiegbu F."/>
            <person name="Belbahri L."/>
            <person name="Bouzid O."/>
            <person name="Broberg A."/>
            <person name="Canback B."/>
            <person name="Coutinho P.M."/>
            <person name="Cullen D."/>
            <person name="Dalman K."/>
            <person name="Deflorio G."/>
            <person name="van Diepen L.T."/>
            <person name="Dunand C."/>
            <person name="Duplessis S."/>
            <person name="Durling M."/>
            <person name="Gonthier P."/>
            <person name="Grimwood J."/>
            <person name="Fossdal C.G."/>
            <person name="Hansson D."/>
            <person name="Henrissat B."/>
            <person name="Hietala A."/>
            <person name="Himmelstrand K."/>
            <person name="Hoffmeister D."/>
            <person name="Hogberg N."/>
            <person name="James T.Y."/>
            <person name="Karlsson M."/>
            <person name="Kohler A."/>
            <person name="Kues U."/>
            <person name="Lee Y.H."/>
            <person name="Lin Y.C."/>
            <person name="Lind M."/>
            <person name="Lindquist E."/>
            <person name="Lombard V."/>
            <person name="Lucas S."/>
            <person name="Lunden K."/>
            <person name="Morin E."/>
            <person name="Murat C."/>
            <person name="Park J."/>
            <person name="Raffaello T."/>
            <person name="Rouze P."/>
            <person name="Salamov A."/>
            <person name="Schmutz J."/>
            <person name="Solheim H."/>
            <person name="Stahlberg J."/>
            <person name="Velez H."/>
            <person name="de Vries R.P."/>
            <person name="Wiebenga A."/>
            <person name="Woodward S."/>
            <person name="Yakovlev I."/>
            <person name="Garbelotto M."/>
            <person name="Martin F."/>
            <person name="Grigoriev I.V."/>
            <person name="Stenlid J."/>
        </authorList>
    </citation>
    <scope>NUCLEOTIDE SEQUENCE [LARGE SCALE GENOMIC DNA]</scope>
    <source>
        <strain evidence="1 2">TC 32-1</strain>
    </source>
</reference>
<evidence type="ECO:0000313" key="2">
    <source>
        <dbReference type="Proteomes" id="UP000030671"/>
    </source>
</evidence>
<dbReference type="KEGG" id="hir:HETIRDRAFT_408700"/>
<dbReference type="AlphaFoldDB" id="W4KIB5"/>
<dbReference type="HOGENOM" id="CLU_2469365_0_0_1"/>
<organism evidence="1 2">
    <name type="scientific">Heterobasidion irregulare (strain TC 32-1)</name>
    <dbReference type="NCBI Taxonomy" id="747525"/>
    <lineage>
        <taxon>Eukaryota</taxon>
        <taxon>Fungi</taxon>
        <taxon>Dikarya</taxon>
        <taxon>Basidiomycota</taxon>
        <taxon>Agaricomycotina</taxon>
        <taxon>Agaricomycetes</taxon>
        <taxon>Russulales</taxon>
        <taxon>Bondarzewiaceae</taxon>
        <taxon>Heterobasidion</taxon>
        <taxon>Heterobasidion annosum species complex</taxon>
    </lineage>
</organism>
<gene>
    <name evidence="1" type="ORF">HETIRDRAFT_408700</name>
</gene>
<dbReference type="EMBL" id="KI925456">
    <property type="protein sequence ID" value="ETW84781.1"/>
    <property type="molecule type" value="Genomic_DNA"/>
</dbReference>
<name>W4KIB5_HETIT</name>
<keyword evidence="2" id="KW-1185">Reference proteome</keyword>
<protein>
    <submittedName>
        <fullName evidence="1">Uncharacterized protein</fullName>
    </submittedName>
</protein>
<dbReference type="InParanoid" id="W4KIB5"/>